<protein>
    <submittedName>
        <fullName evidence="3">Uncharacterized protein</fullName>
    </submittedName>
</protein>
<evidence type="ECO:0000313" key="3">
    <source>
        <dbReference type="EMBL" id="PIC48604.1"/>
    </source>
</evidence>
<feature type="compositionally biased region" description="Low complexity" evidence="2">
    <location>
        <begin position="100"/>
        <end position="110"/>
    </location>
</feature>
<feature type="compositionally biased region" description="Basic and acidic residues" evidence="2">
    <location>
        <begin position="79"/>
        <end position="99"/>
    </location>
</feature>
<evidence type="ECO:0000256" key="2">
    <source>
        <dbReference type="SAM" id="MobiDB-lite"/>
    </source>
</evidence>
<gene>
    <name evidence="3" type="primary">Cnig_chr_II.g7509</name>
    <name evidence="3" type="ORF">B9Z55_007509</name>
</gene>
<feature type="coiled-coil region" evidence="1">
    <location>
        <begin position="300"/>
        <end position="327"/>
    </location>
</feature>
<proteinExistence type="predicted"/>
<keyword evidence="4" id="KW-1185">Reference proteome</keyword>
<reference evidence="4" key="1">
    <citation type="submission" date="2017-10" db="EMBL/GenBank/DDBJ databases">
        <title>Rapid genome shrinkage in a self-fertile nematode reveals novel sperm competition proteins.</title>
        <authorList>
            <person name="Yin D."/>
            <person name="Schwarz E.M."/>
            <person name="Thomas C.G."/>
            <person name="Felde R.L."/>
            <person name="Korf I.F."/>
            <person name="Cutter A.D."/>
            <person name="Schartner C.M."/>
            <person name="Ralston E.J."/>
            <person name="Meyer B.J."/>
            <person name="Haag E.S."/>
        </authorList>
    </citation>
    <scope>NUCLEOTIDE SEQUENCE [LARGE SCALE GENOMIC DNA]</scope>
    <source>
        <strain evidence="4">JU1422</strain>
    </source>
</reference>
<dbReference type="AlphaFoldDB" id="A0A2G5V9Y7"/>
<feature type="region of interest" description="Disordered" evidence="2">
    <location>
        <begin position="79"/>
        <end position="124"/>
    </location>
</feature>
<keyword evidence="1" id="KW-0175">Coiled coil</keyword>
<organism evidence="3 4">
    <name type="scientific">Caenorhabditis nigoni</name>
    <dbReference type="NCBI Taxonomy" id="1611254"/>
    <lineage>
        <taxon>Eukaryota</taxon>
        <taxon>Metazoa</taxon>
        <taxon>Ecdysozoa</taxon>
        <taxon>Nematoda</taxon>
        <taxon>Chromadorea</taxon>
        <taxon>Rhabditida</taxon>
        <taxon>Rhabditina</taxon>
        <taxon>Rhabditomorpha</taxon>
        <taxon>Rhabditoidea</taxon>
        <taxon>Rhabditidae</taxon>
        <taxon>Peloderinae</taxon>
        <taxon>Caenorhabditis</taxon>
    </lineage>
</organism>
<evidence type="ECO:0000313" key="4">
    <source>
        <dbReference type="Proteomes" id="UP000230233"/>
    </source>
</evidence>
<comment type="caution">
    <text evidence="3">The sequence shown here is derived from an EMBL/GenBank/DDBJ whole genome shotgun (WGS) entry which is preliminary data.</text>
</comment>
<evidence type="ECO:0000256" key="1">
    <source>
        <dbReference type="SAM" id="Coils"/>
    </source>
</evidence>
<accession>A0A2G5V9Y7</accession>
<name>A0A2G5V9Y7_9PELO</name>
<dbReference type="Proteomes" id="UP000230233">
    <property type="component" value="Chromosome II"/>
</dbReference>
<dbReference type="EMBL" id="PDUG01000002">
    <property type="protein sequence ID" value="PIC48604.1"/>
    <property type="molecule type" value="Genomic_DNA"/>
</dbReference>
<feature type="compositionally biased region" description="Polar residues" evidence="2">
    <location>
        <begin position="111"/>
        <end position="124"/>
    </location>
</feature>
<sequence>MSELILVDFGSRTTTLKQTASRRRRPLQTSAKSRALEREVCLLQPYQLIDGRENDHFSHTLKGHGELLFDQKLLAAKKMSEEKMEKNQKGREDSFKDTDTSLSSSTSSTTNGLKSEQNSSASTSIALTVDNPLLTDSSHTEATGKINISEDEIPTEQDLIASKKWGRDLHEANLRYQCVNRIHTLEANVDKQNELQKVKHEHIQKISRLIVRFYEIDRQAKASNDKKIEIGNELIDKRREKIEVEEEVDRYLKEVTDNRNDIDKLADITKKLSESVEKLRIITKSVMILQEKYNPIAKSHKELQANCEEITVEIEREREILAQLKQNEQLVHVLMGFIAPKYMDGDPMNLETLENIINKLCDVPFIKMDEFTPSEMDLLRNVIREDFNDFKKAIFHQICSTTKGNFKLRANLSWNRGRVSKEVGAPHPKSHQRLKGAQNKFIPVSILMICHSNSNFSVS</sequence>